<keyword evidence="10" id="KW-0067">ATP-binding</keyword>
<dbReference type="FunFam" id="3.40.50.300:FF:000996">
    <property type="entry name" value="Cytoplasmic dynein heavy chain"/>
    <property type="match status" value="1"/>
</dbReference>
<dbReference type="Gene3D" id="1.20.58.1120">
    <property type="match status" value="1"/>
</dbReference>
<dbReference type="GO" id="GO:0030473">
    <property type="term" value="P:nuclear migration along microtubule"/>
    <property type="evidence" value="ECO:0007669"/>
    <property type="project" value="UniProtKB-ARBA"/>
</dbReference>
<dbReference type="Gene3D" id="3.20.180.20">
    <property type="entry name" value="Dynein heavy chain, N-terminal domain 2"/>
    <property type="match status" value="1"/>
</dbReference>
<evidence type="ECO:0000256" key="12">
    <source>
        <dbReference type="ARBA" id="ARBA00023054"/>
    </source>
</evidence>
<dbReference type="InterPro" id="IPR026983">
    <property type="entry name" value="DHC"/>
</dbReference>
<dbReference type="InterPro" id="IPR042228">
    <property type="entry name" value="Dynein_linker_3"/>
</dbReference>
<comment type="similarity">
    <text evidence="2">Belongs to the dynein heavy chain family.</text>
</comment>
<evidence type="ECO:0000313" key="19">
    <source>
        <dbReference type="EMBL" id="AMD19130.1"/>
    </source>
</evidence>
<dbReference type="STRING" id="45286.A0A109UX57"/>
<evidence type="ECO:0000256" key="1">
    <source>
        <dbReference type="ARBA" id="ARBA00004245"/>
    </source>
</evidence>
<dbReference type="InterPro" id="IPR041658">
    <property type="entry name" value="AAA_lid_11"/>
</dbReference>
<comment type="subcellular location">
    <subcellularLocation>
        <location evidence="1">Cytoplasm</location>
        <location evidence="1">Cytoskeleton</location>
    </subcellularLocation>
</comment>
<reference evidence="19 20" key="1">
    <citation type="submission" date="2016-01" db="EMBL/GenBank/DDBJ databases">
        <title>Genome sequence of the yeast Holleya sinecauda.</title>
        <authorList>
            <person name="Dietrich F.S."/>
        </authorList>
    </citation>
    <scope>NUCLEOTIDE SEQUENCE [LARGE SCALE GENOMIC DNA]</scope>
    <source>
        <strain evidence="19 20">ATCC 58844</strain>
    </source>
</reference>
<dbReference type="SMART" id="SM00382">
    <property type="entry name" value="AAA"/>
    <property type="match status" value="3"/>
</dbReference>
<keyword evidence="13" id="KW-0505">Motor protein</keyword>
<keyword evidence="8" id="KW-0677">Repeat</keyword>
<dbReference type="InterPro" id="IPR035706">
    <property type="entry name" value="AAA_9"/>
</dbReference>
<dbReference type="GO" id="GO:0005868">
    <property type="term" value="C:cytoplasmic dynein complex"/>
    <property type="evidence" value="ECO:0007669"/>
    <property type="project" value="UniProtKB-ARBA"/>
</dbReference>
<dbReference type="InterPro" id="IPR013602">
    <property type="entry name" value="Dynein_heavy_linker"/>
</dbReference>
<proteinExistence type="inferred from homology"/>
<dbReference type="GO" id="GO:0000070">
    <property type="term" value="P:mitotic sister chromatid segregation"/>
    <property type="evidence" value="ECO:0007669"/>
    <property type="project" value="UniProtKB-ARBA"/>
</dbReference>
<dbReference type="Proteomes" id="UP000243052">
    <property type="component" value="Chromosome ii"/>
</dbReference>
<dbReference type="InterPro" id="IPR027417">
    <property type="entry name" value="P-loop_NTPase"/>
</dbReference>
<keyword evidence="9" id="KW-0547">Nucleotide-binding</keyword>
<dbReference type="FunFam" id="1.10.287.2620:FF:000001">
    <property type="entry name" value="Cytoplasmic dynein heavy chain 1"/>
    <property type="match status" value="1"/>
</dbReference>
<feature type="domain" description="AAA+ ATPase" evidence="18">
    <location>
        <begin position="2407"/>
        <end position="2561"/>
    </location>
</feature>
<dbReference type="Gene3D" id="1.10.287.2620">
    <property type="match status" value="1"/>
</dbReference>
<dbReference type="Gene3D" id="1.20.920.30">
    <property type="match status" value="1"/>
</dbReference>
<dbReference type="Gene3D" id="3.40.50.300">
    <property type="entry name" value="P-loop containing nucleotide triphosphate hydrolases"/>
    <property type="match status" value="5"/>
</dbReference>
<dbReference type="FunFam" id="3.40.50.300:FF:002357">
    <property type="entry name" value="Glutathione S-transferase class-mu 26 kDa isozyme"/>
    <property type="match status" value="1"/>
</dbReference>
<dbReference type="Gene3D" id="1.10.8.720">
    <property type="entry name" value="Region D6 of dynein motor"/>
    <property type="match status" value="1"/>
</dbReference>
<evidence type="ECO:0000256" key="13">
    <source>
        <dbReference type="ARBA" id="ARBA00023175"/>
    </source>
</evidence>
<dbReference type="InterPro" id="IPR003593">
    <property type="entry name" value="AAA+_ATPase"/>
</dbReference>
<sequence length="4094" mass="467451">MTEGSAIQALIRHVYNVAKLFLKDISVDLDTFQGSYGQKLEEWSNDRNSRTLFLIKIADGELHVSEEADVSETAPTAEQEHGRLLLIKNQPIISDTTDVEDQLQAIMLSSGSQFDGFKSFVNFGVPTMFDAVVSCSSKLEGKQESINSTRRKIQDLSLSLQSLQHFIEVPDLSATTHPLIKEIIAKGANPRNYTSFISDEQFSDTQFLNKLQKIANGWIKLAQSLTKLTRNIDDGSAGDEIRFWINLRQSLLALEKQISTPEVEITLSILTAAKRFHATVTFISDTGLRDRIAETQSYNQVMNDFPLPDLHSATSFERISESLESISTALKKIKASTYPLPRAVAFVEKLSVDIDAKLRELLPNIITSDYASFQVDYDNCIKIICQWESFLKEFTSLIRELMRKRSEKFIFMKIDTETDNLKDVLDTVAAFRKKHETLVHVLKGIDYDTLSEDIKNIYEPVLNQDPLHNNAAKWANAETNYNQRVSLLENKLVSMLKRKLDECSTSEAMFSIFEKYRPLMKRPRIQGAVREYQHELLNNVKEDLDKIRRRLSSQKWNNEVSRLNDIPPVSASIIWSKQLTKKLQTLTSKLGLILGEDWVNTSEGSQIAIESNAIMEVLNVDQLFESWVGSVTSQNFLLDELIFKIINVTGTFELHVNFDSIIGSLFKEVRNLIWMGFSVPSNIIKNSRRVRSLYPHAVKVSELLQTFVAAVHGFEEKPHTWLLLRMESEDIWSLISSMINDTWDSVPLFDDGSNSDEIFSIQHEQPSILKLEYSIGKLLTQFQKLHPLEKDLSTYFDQLQKCGEVDLPNINSLIHKIQEVVDKAILQGFQNMTEFITYLNQQIRSHLVDTVSKILEDAELSPRKHYITQQSKRITISPNIEETKSCWMADFQKILQVAMNLPKVSIKNFDIKSEPVETFTDIDLSLSESLTKAYSRIVNTCRAIDSHFKKWKKLELLWLLDETTLLDKMGSELDVAYHYLLDFMDDRKSIDTLDSEVTVGPNAVINIEQVYVRVSAKYDNWQRVLCDRLLESYLDHADTFDNKLIQARKVLENSIINLGSLSKTTEFIIYVDDIKNGLDSMSTTYSLFFNSQKLLQRLRFKLPEDFIHADQIESDLMALREICLKKEEQINRNREPISSKLEAGLFNIQEAASSLAENWSKNKPLSADIEPSEALALLQSFEEAISSLNKERESVNRTAKILLVPIKLQDSLSQVIEEVEDYKAVWSSVDSLWNACHSLLGIKWVKFSSPHVKSKLESLKKECQDMPPKVLQYKIFQSIAGSIDTALESMHLLKALKERAIKPRHWVILFKQLRSSYNISADVEDFSFTLEDVLNLNLLLNEVAVKKIIIQARNEFVLESSLNQIKTRWKAIKFELFAHSSGLSLVKSWDFVFGNCTDDLNMIGSMRNSPYFKVFEQEATEWESRLSALYEILLSWVEVQRQWMYLYGILAKKTEMKTLLPVESSKFSSLTSEYQTLLIKLYDAENVIEILHVQAILPTLKRMVESLTKIRKSLNDFLEAQRKLFPRFYFLGNEDLLQIIGAGDNFSEFSSHLSKLFSSVSSFIHDDNYIKGVTSLEGEKLLFANPIKVTSTSKLDEWMNDVDLEIKLTLATLLINAVKMYEAGVTLIELAEKYPFQVLLLTLQCSWTARTERQFSQENFQQVHQQIESELNSLTSFSNSHNHSIDKNKCEGLIVELMHLRSVTGLLMRSVKDTIRFHWEKAQKFYLDRSSDDPLACLKVCQSSISLCYGFEYIGIPERLIYTPLLDGCFNAMILALSENMGGCPFGPAGTGKTETIKALGQNLGRMVLVFNCDDSFDFQAMSRLLFGITQVGAWGCFDEFNRLEEKILSSVSTQIEAIQSALANNSAVIELLDKKGNLNLNTGIFITMNPGYEGRSELPENLTRMFREFSMMKPDTIIIAEALLTILGLSEPNSLAVKVSTLFERLRKEASSQKHYHFGLRALKGVLRNCSNILKSSDDNVDSVQVILRSLNEMVVPKLILEDEVVYERAIQSLFPGSRYDPTNGDLISQLLEHCELNQLVSTDVFIKKCSQFYDIQKTQQAIILAGSSGTGKTTVWKCVLASMKKIGFPDNIISIIDSKTLKKEDLYGKLDPVTFDWKDGIFTSILRKTLNDTIGSFRNSNIWIIFDSDLDPNYVETLNSVLDDNKILTLPNGERLKIPSNLHLIFEVQNLKHATAATVSRCGVIWFTDNTLLPRDILISSLSAALSTLQLDSDINDNIISAIQDIFTQFIQGSTLQQITDASSKVNHIMGLDISRAIQTAVTLLTRVVTENKKLLSNLSQSSCMRYLTKKLAIILVWSFVGDSDAMTREHFSRIICSLLEISDLPSASGLLDYDVSLDTTDWIPLLAQVPKTSLEAHEVLLPEMIIPTMDTIRHEALLYDLLNAGRPLILCGPPGSGKTMTLYNTLKKSNRFDVIGINFSKDTTVDSFLKTIEQHTTCSPTSRGIIMQPKGHGKQLVVFCDEINLPALDEYESQPVILFLRQLVEKKGFWNVQENKWVFIERIQIVGACNPSSHAGRVSITRRFSRHASIIMVDYPGKISMEHIYEVFYNAVFNMAPQLKGYSSAFTKASLDVYYKAKATFTEEQHSHYIFSPREITRWIRGIHYTIAESSQLDLARMIELWAHESLRIFSDRLVTKEEKVLLQDILQESLANYFPHQTIGSLESDKLLFSSWLSLNYTKVDKMEMYNFTKERLKIFAEEELDTEMTIYDDMIDNILRIDRILKQVQGHAILVGPNHSGKATITRFVAWMNGIKIVRPTIHRNFTIQDFDEFLKYILLKCGTESQRICVIIDESAILESSFLERMNTLLANSHLPGLFEAEEYEALLSKLSQRVSQLGLLLDTEQEIYDWFTSEISRNLHIVFNINDPRNEESVKLITSPALFNRCVINWIGTWSSKSYLHVANEVIQKMPLDMSDYKFPRNSAIEFVSIDSEAPTLRDVVANLLVLFHEKYHSILNNKEGSPSAFLNCLKRFQDLYTSKLSELEEKQRFTLVGLEKLKETVIKVKQLNQNLSQKQIELQDKEVQARQTLDKMLVDQNEAERKQEASVEIQKILAVQEKEISERRATIMADLELAEPAIVEAQMGVKNIKKQQFTELRSMQNPPEAVKTTLEAVCVILGYSCKSWKEIQLAIRKDEFVTDIVYYNTETMMTPSIRSEIENTYLSSSKFTYDIVNRASLACGPLYQWIIAQISYSGILVKVKPLKEELVLVEKEMLQNKARLIAADEMIRELQADIEQSKISYSHLIRDVEVIKTEMESVKTKVERSVNLIESLTGERERWIKNTDLFNTWNENLIGNCLLSSLYETYCGPHDQSLRYRLLTLWKESLSDVSITYEPTYTFISEMVDPITRAHWVSCGLPDNELFVENFYITMNSYKYPYIVDPTSTVVETLGRYYKNLIVTSFLDVGFVKQLENALRFGGIILIQDGEFFDPIISHLVAKEFRKAGGRLAVMVGEHEVDVSPEFHLIVHSKDPNTHVSSFVETRMAVVNFTVNKGSIEAQALQITLEKENPELQKKRSELLKLNCEYKLRLHSLENKLLSSLNESVGSILENDELIATLEQLKTESLEIETKIKGTNEVILQVEELVNEYYPLGEQSVKIFTILEHISSWHWFYHISINHFMECFGSIFETSTRSGFTRTEHLLLILYENVYRWFSGILKERDRLAFGVLLYTFYNQSRESELFCEQFWDIIKYISRTEDSSKLEFDNATPKLQRFVEYLIQGNPLECLSTIAGFFRGSSWDEFVNGYQDIIVASEHGVDATFKIQKLAQKMNQTVSSVALGSIESISIAEKELTTKSIDGGWLLLQNLQMSPEWTNTVLLKRLESLRKNPAFKVFMSCGLESNALVAPLLSRSYKFVYEGEQSVLTTVLELWKINSDELSSSKPVEKLHCKFLLHWFHSVMMARCRFAPIGFSKKYDFHDGDFRAASMLLDRIFSEASNGKEHVDPAGIPWMLVSDAIGSIIYGGKVSNSKDLAWCQNYANQMFSIAAYGTNFQVVAGVTVPLGCCEYSDYLTWFNSLQPDSESIIEWLQLPDESALHEFYTHKAELVSRKVVESVSMISDADIPLRNPI</sequence>
<dbReference type="InterPro" id="IPR041466">
    <property type="entry name" value="Dynein_AAA5_ext"/>
</dbReference>
<dbReference type="InterPro" id="IPR042222">
    <property type="entry name" value="Dynein_2_N"/>
</dbReference>
<name>A0A109UX57_9SACH</name>
<dbReference type="GO" id="GO:0051959">
    <property type="term" value="F:dynein light intermediate chain binding"/>
    <property type="evidence" value="ECO:0007669"/>
    <property type="project" value="InterPro"/>
</dbReference>
<evidence type="ECO:0000256" key="3">
    <source>
        <dbReference type="ARBA" id="ARBA00011655"/>
    </source>
</evidence>
<evidence type="ECO:0000256" key="17">
    <source>
        <dbReference type="SAM" id="Coils"/>
    </source>
</evidence>
<dbReference type="InterPro" id="IPR042219">
    <property type="entry name" value="AAA_lid_11_sf"/>
</dbReference>
<dbReference type="Gene3D" id="1.20.920.20">
    <property type="match status" value="1"/>
</dbReference>
<comment type="function">
    <text evidence="16">Cytoplasmic dynein acts as a motor for the intracellular retrograde motility of vesicles and organelles along microtubules. Dynein has ATPase activity; the force-producing power stroke is thought to occur on release of ADP. Required to maintain uniform nuclear distribution in hyphae. May play an important role in the proper orientation of the mitotic spindle into the budding daughter cell yeast. Probably required for normal progression of the cell cycle.</text>
</comment>
<dbReference type="PANTHER" id="PTHR45703">
    <property type="entry name" value="DYNEIN HEAVY CHAIN"/>
    <property type="match status" value="1"/>
</dbReference>
<comment type="subunit">
    <text evidence="3">Consists of at least two heavy chains and a number of intermediate and light chains.</text>
</comment>
<keyword evidence="7" id="KW-0493">Microtubule</keyword>
<dbReference type="InterPro" id="IPR013594">
    <property type="entry name" value="Dynein_heavy_tail"/>
</dbReference>
<feature type="coiled-coil region" evidence="17">
    <location>
        <begin position="3018"/>
        <end position="3048"/>
    </location>
</feature>
<evidence type="ECO:0000259" key="18">
    <source>
        <dbReference type="SMART" id="SM00382"/>
    </source>
</evidence>
<dbReference type="InterPro" id="IPR035699">
    <property type="entry name" value="AAA_6"/>
</dbReference>
<dbReference type="OrthoDB" id="447173at2759"/>
<evidence type="ECO:0000256" key="5">
    <source>
        <dbReference type="ARBA" id="ARBA00022459"/>
    </source>
</evidence>
<evidence type="ECO:0000256" key="2">
    <source>
        <dbReference type="ARBA" id="ARBA00008887"/>
    </source>
</evidence>
<feature type="domain" description="AAA+ ATPase" evidence="18">
    <location>
        <begin position="1779"/>
        <end position="1917"/>
    </location>
</feature>
<dbReference type="GO" id="GO:0005938">
    <property type="term" value="C:cell cortex"/>
    <property type="evidence" value="ECO:0007669"/>
    <property type="project" value="UniProtKB-ARBA"/>
</dbReference>
<dbReference type="Pfam" id="PF12781">
    <property type="entry name" value="AAA_9"/>
    <property type="match status" value="1"/>
</dbReference>
<keyword evidence="20" id="KW-1185">Reference proteome</keyword>
<dbReference type="Pfam" id="PF22597">
    <property type="entry name" value="DYN_lid"/>
    <property type="match status" value="1"/>
</dbReference>
<evidence type="ECO:0000256" key="15">
    <source>
        <dbReference type="ARBA" id="ARBA00033439"/>
    </source>
</evidence>
<protein>
    <recommendedName>
        <fullName evidence="4">Dynein heavy chain, cytoplasmic</fullName>
    </recommendedName>
    <alternativeName>
        <fullName evidence="15">Dynein heavy chain, cytosolic</fullName>
    </alternativeName>
</protein>
<evidence type="ECO:0000256" key="11">
    <source>
        <dbReference type="ARBA" id="ARBA00023017"/>
    </source>
</evidence>
<keyword evidence="11" id="KW-0243">Dynein</keyword>
<dbReference type="GO" id="GO:0005524">
    <property type="term" value="F:ATP binding"/>
    <property type="evidence" value="ECO:0007669"/>
    <property type="project" value="UniProtKB-KW"/>
</dbReference>
<dbReference type="Pfam" id="PF17852">
    <property type="entry name" value="Dynein_AAA_lid"/>
    <property type="match status" value="1"/>
</dbReference>
<dbReference type="InterPro" id="IPR024317">
    <property type="entry name" value="Dynein_heavy_chain_D4_dom"/>
</dbReference>
<dbReference type="GeneID" id="28722597"/>
<dbReference type="Gene3D" id="1.10.8.710">
    <property type="match status" value="1"/>
</dbReference>
<dbReference type="PANTHER" id="PTHR45703:SF36">
    <property type="entry name" value="DYNEIN HEAVY CHAIN, CYTOPLASMIC"/>
    <property type="match status" value="1"/>
</dbReference>
<dbReference type="Gene3D" id="1.10.8.740">
    <property type="match status" value="1"/>
</dbReference>
<dbReference type="InterPro" id="IPR054354">
    <property type="entry name" value="DYNC2H1-like_lid"/>
</dbReference>
<dbReference type="RefSeq" id="XP_017986126.1">
    <property type="nucleotide sequence ID" value="XM_018130637.1"/>
</dbReference>
<dbReference type="FunFam" id="1.20.920.20:FF:000002">
    <property type="entry name" value="Cytoplasmic dynein 1 heavy chain"/>
    <property type="match status" value="1"/>
</dbReference>
<dbReference type="Pfam" id="PF08385">
    <property type="entry name" value="DHC_N1"/>
    <property type="match status" value="1"/>
</dbReference>
<dbReference type="InterPro" id="IPR004273">
    <property type="entry name" value="Dynein_heavy_D6_P-loop"/>
</dbReference>
<dbReference type="GO" id="GO:0008569">
    <property type="term" value="F:minus-end-directed microtubule motor activity"/>
    <property type="evidence" value="ECO:0007669"/>
    <property type="project" value="InterPro"/>
</dbReference>
<dbReference type="InterPro" id="IPR024743">
    <property type="entry name" value="Dynein_HC_stalk"/>
</dbReference>
<dbReference type="Pfam" id="PF12780">
    <property type="entry name" value="AAA_8"/>
    <property type="match status" value="1"/>
</dbReference>
<evidence type="ECO:0000256" key="10">
    <source>
        <dbReference type="ARBA" id="ARBA00022840"/>
    </source>
</evidence>
<dbReference type="CDD" id="cd00009">
    <property type="entry name" value="AAA"/>
    <property type="match status" value="1"/>
</dbReference>
<evidence type="ECO:0000256" key="4">
    <source>
        <dbReference type="ARBA" id="ARBA00022197"/>
    </source>
</evidence>
<evidence type="ECO:0000256" key="14">
    <source>
        <dbReference type="ARBA" id="ARBA00023212"/>
    </source>
</evidence>
<dbReference type="Pfam" id="PF18198">
    <property type="entry name" value="AAA_lid_11"/>
    <property type="match status" value="1"/>
</dbReference>
<dbReference type="GO" id="GO:0005816">
    <property type="term" value="C:spindle pole body"/>
    <property type="evidence" value="ECO:0007669"/>
    <property type="project" value="UniProtKB-ARBA"/>
</dbReference>
<evidence type="ECO:0000256" key="8">
    <source>
        <dbReference type="ARBA" id="ARBA00022737"/>
    </source>
</evidence>
<dbReference type="GO" id="GO:1902850">
    <property type="term" value="P:microtubule cytoskeleton organization involved in mitosis"/>
    <property type="evidence" value="ECO:0007669"/>
    <property type="project" value="UniProtKB-ARBA"/>
</dbReference>
<organism evidence="19 20">
    <name type="scientific">Eremothecium sinecaudum</name>
    <dbReference type="NCBI Taxonomy" id="45286"/>
    <lineage>
        <taxon>Eukaryota</taxon>
        <taxon>Fungi</taxon>
        <taxon>Dikarya</taxon>
        <taxon>Ascomycota</taxon>
        <taxon>Saccharomycotina</taxon>
        <taxon>Saccharomycetes</taxon>
        <taxon>Saccharomycetales</taxon>
        <taxon>Saccharomycetaceae</taxon>
        <taxon>Eremothecium</taxon>
    </lineage>
</organism>
<keyword evidence="12 17" id="KW-0175">Coiled coil</keyword>
<keyword evidence="14" id="KW-0206">Cytoskeleton</keyword>
<dbReference type="Pfam" id="PF12774">
    <property type="entry name" value="AAA_6"/>
    <property type="match status" value="1"/>
</dbReference>
<evidence type="ECO:0000256" key="16">
    <source>
        <dbReference type="ARBA" id="ARBA00053342"/>
    </source>
</evidence>
<keyword evidence="5" id="KW-0415">Karyogamy</keyword>
<dbReference type="Pfam" id="PF08393">
    <property type="entry name" value="DHC_N2"/>
    <property type="match status" value="1"/>
</dbReference>
<dbReference type="GO" id="GO:0045505">
    <property type="term" value="F:dynein intermediate chain binding"/>
    <property type="evidence" value="ECO:0007669"/>
    <property type="project" value="InterPro"/>
</dbReference>
<dbReference type="Gene3D" id="1.20.1280.160">
    <property type="match status" value="1"/>
</dbReference>
<dbReference type="Pfam" id="PF12777">
    <property type="entry name" value="MT"/>
    <property type="match status" value="1"/>
</dbReference>
<dbReference type="SUPFAM" id="SSF52540">
    <property type="entry name" value="P-loop containing nucleoside triphosphate hydrolases"/>
    <property type="match status" value="4"/>
</dbReference>
<dbReference type="InterPro" id="IPR043157">
    <property type="entry name" value="Dynein_AAA1S"/>
</dbReference>
<dbReference type="Pfam" id="PF12775">
    <property type="entry name" value="AAA_7"/>
    <property type="match status" value="1"/>
</dbReference>
<accession>A0A109UX57</accession>
<dbReference type="Pfam" id="PF03028">
    <property type="entry name" value="Dynein_heavy"/>
    <property type="match status" value="1"/>
</dbReference>
<dbReference type="Gene3D" id="1.10.472.130">
    <property type="match status" value="1"/>
</dbReference>
<keyword evidence="6" id="KW-0963">Cytoplasm</keyword>
<dbReference type="EMBL" id="CP014242">
    <property type="protein sequence ID" value="AMD19130.1"/>
    <property type="molecule type" value="Genomic_DNA"/>
</dbReference>
<evidence type="ECO:0000256" key="7">
    <source>
        <dbReference type="ARBA" id="ARBA00022701"/>
    </source>
</evidence>
<feature type="domain" description="AAA+ ATPase" evidence="18">
    <location>
        <begin position="2060"/>
        <end position="2213"/>
    </location>
</feature>
<dbReference type="GO" id="GO:0000741">
    <property type="term" value="P:karyogamy"/>
    <property type="evidence" value="ECO:0007669"/>
    <property type="project" value="UniProtKB-KW"/>
</dbReference>
<evidence type="ECO:0000313" key="20">
    <source>
        <dbReference type="Proteomes" id="UP000243052"/>
    </source>
</evidence>
<dbReference type="GO" id="GO:0000235">
    <property type="term" value="C:astral microtubule"/>
    <property type="evidence" value="ECO:0007669"/>
    <property type="project" value="UniProtKB-ARBA"/>
</dbReference>
<evidence type="ECO:0000256" key="6">
    <source>
        <dbReference type="ARBA" id="ARBA00022490"/>
    </source>
</evidence>
<evidence type="ECO:0000256" key="9">
    <source>
        <dbReference type="ARBA" id="ARBA00022741"/>
    </source>
</evidence>
<gene>
    <name evidence="19" type="ORF">AW171_hschr2942</name>
</gene>
<dbReference type="Gene3D" id="1.20.140.100">
    <property type="entry name" value="Dynein heavy chain, N-terminal domain 2"/>
    <property type="match status" value="1"/>
</dbReference>